<dbReference type="EMBL" id="JANEYT010000027">
    <property type="protein sequence ID" value="MCQ1058956.1"/>
    <property type="molecule type" value="Genomic_DNA"/>
</dbReference>
<keyword evidence="3" id="KW-1185">Reference proteome</keyword>
<evidence type="ECO:0000313" key="2">
    <source>
        <dbReference type="EMBL" id="MCQ1058956.1"/>
    </source>
</evidence>
<name>A0ABT1N2I5_9GAMM</name>
<evidence type="ECO:0000313" key="3">
    <source>
        <dbReference type="Proteomes" id="UP001524460"/>
    </source>
</evidence>
<gene>
    <name evidence="2" type="ORF">NHN17_12915</name>
</gene>
<evidence type="ECO:0000256" key="1">
    <source>
        <dbReference type="SAM" id="MobiDB-lite"/>
    </source>
</evidence>
<protein>
    <recommendedName>
        <fullName evidence="4">Metal-binding protein</fullName>
    </recommendedName>
</protein>
<reference evidence="2 3" key="1">
    <citation type="submission" date="2022-07" db="EMBL/GenBank/DDBJ databases">
        <title>Photobacterium pectinilyticum sp. nov., a marine bacterium isolated from surface seawater of Qingdao offshore.</title>
        <authorList>
            <person name="Wang X."/>
        </authorList>
    </citation>
    <scope>NUCLEOTIDE SEQUENCE [LARGE SCALE GENOMIC DNA]</scope>
    <source>
        <strain evidence="2 3">ZSDE20</strain>
    </source>
</reference>
<feature type="region of interest" description="Disordered" evidence="1">
    <location>
        <begin position="1"/>
        <end position="26"/>
    </location>
</feature>
<comment type="caution">
    <text evidence="2">The sequence shown here is derived from an EMBL/GenBank/DDBJ whole genome shotgun (WGS) entry which is preliminary data.</text>
</comment>
<sequence>MRLQKRMVGLAVPGMPLGSPGMEHNDQKAPYEVLAFDENGRAMVWSRQNQSR</sequence>
<proteinExistence type="predicted"/>
<organism evidence="2 3">
    <name type="scientific">Photobacterium pectinilyticum</name>
    <dbReference type="NCBI Taxonomy" id="2906793"/>
    <lineage>
        <taxon>Bacteria</taxon>
        <taxon>Pseudomonadati</taxon>
        <taxon>Pseudomonadota</taxon>
        <taxon>Gammaproteobacteria</taxon>
        <taxon>Vibrionales</taxon>
        <taxon>Vibrionaceae</taxon>
        <taxon>Photobacterium</taxon>
    </lineage>
</organism>
<dbReference type="RefSeq" id="WP_255042982.1">
    <property type="nucleotide sequence ID" value="NZ_JANEYT010000027.1"/>
</dbReference>
<dbReference type="Proteomes" id="UP001524460">
    <property type="component" value="Unassembled WGS sequence"/>
</dbReference>
<evidence type="ECO:0008006" key="4">
    <source>
        <dbReference type="Google" id="ProtNLM"/>
    </source>
</evidence>
<accession>A0ABT1N2I5</accession>